<sequence length="1979" mass="218231">MALEQIITFNRFGAFNPAGMVYALRQDVVYDDPSTSIEEQLPLPEAAKLDDPAFAKSIAGRVSLRSNKRPRPLVLRVNEGNCLQVKFWNLLAPLPENHSTFVRADFPRDKNFEPGKEHYAGGGVQRHSVQVTESGDSKATDISTPPRDPKLPNSFPFPREEEPDYPTTRAASIHVNGLDYVAIRPEICKKLDENSSTSTVSEQDKAILKASCKGAGKNMGSDGANVGNNPNSLVEPGQHTTYVWFARQEGGYFMYSAGALAGGEGDGGQLGLGLFGSINVEPKGSVWYRSQVTHDELVAAAGGDSDYSHIDYPRLAIVKDGVIQHSDLNAVIYQTDKTSETPEVCSLRSPGSSCGMSFREFTTIFHDENKVFQAFAELSDESNPISRIADGMAINYGASGVGSAVLANLKKIGPGKDCPECKLEEFFLSSWVNGDPAMIVRRDQDGHSVEALYADDPSNVHHSYLGDPVRFRNIHAGPKETHVFHLHAHQWLQDKNDPNANYLDSQTISPGSSYTYDIQYGGGGNRNLTVGDAIFHCHLYPHFAAGMWELWRNHDVFEDGKPGYFDPKQSVSAKNDPRMRNLPDNELKENGSPNPAIVPIPGFALAPLPTADLRGYPFFIAGEVGHRPPQPPMDMAVNDNASGADEKWLDGGLPRHVILEGSNKQIDLNDPNEVKRLIESHGDKNENKSARYVAHRVWKLNSDPNNLGLDKEVETATLRILPQCGTKEEILAMAFHAGWEKKTILGLKSDQQPANMPHGVWQACQDEFKQVLANLSDDSLQWTLKSEPTQWPVKRLIHNDGEDPKSPLTPMNPLWNGLGYQSTKESDPVDQTANPAFDSGKHFRVNGLPPAQGAPFADPCPSQYFGKSTDANSAVEVNRSHPRIYKSAYIQFDMTVNKYGWHDPQARMPVLEQDAAKTLDGTRLAEPLFFRANSGDCIQFQATNLIPSVLNLDDFQVYTPTDTIGQHIHLVKFDVTSSDGSANGWNYEDGTFSPDEVRERIDASHKGKVVYSNDDQPHPALTAKTHPMFKAGGSMESKAALGTCATGSEQKDHPWCGAQTTVQRWWADPVLNDKWDDRTMRAVFTHDHYGPSSHQQHGFYAALVVEPKDSVWAKLNSAPDAIDSQQGCNDQTLGGALKNGACRSDGGPTSYAANIVYPKDYPLEQLKKNKQNVRREYNLAFADFAILYNADLRPVNPPSRQADLMLPHVVRDGLKPKPEGISAEDPGTRLLNYRNEPIPLRVGGEDADSLEYRQKTGAQGDMANIFSSLTHRDSTADPGNQQAWTQTADQHAAQRLKKLLANVPNEIDDQVELKAIIKRGEERRRQFVKNLYLQEPWRDSKGGDPSTPVLAAYEGDPLQLHLIQGAQEEQHVFSMQGMKWLAEPHAPNSGYMNGQQLGISEHFEFDTLVSVPRASVSDYWLGSPAVENLWDGMWGMLRAHGPVGAMGSPAKIDGLARLPDTVVTTPPLVSGDGERLPCPSSDAAAKKNMYLTAWRVSQIKNLFYNNRPTFAIDDPNAIAFFEVPESVVVDSSGGKTAWNNGQKILDYLKQKYVTDNQPIEPLVLRANAGDCVDIQFKNYLPKIVENMDGKHVAAGSESYNLMPPIVNGFNFNQLQMSSRIGLVPQLVAENMPLSEGSNVGLNPRQTDSPMAQGCQIAGDEPFKECDKDSSELVSLYRWYMGDQKVLSKSEREALPCGQACIDQEIKDATKPDGEQVTGYIRYTPMEFGAVSIRSFGDVIKHSSHGLVGALVVEPLNATYSSSANTVADISTPSGEKFKEFVLVVQDDLSLRQHHQPMPNHRMADDAEDTGQKGFNYRTEPLWARNGLGTSGADFNVLNAVDYTNTLSSLHSNPGCQGPCGDPQTPVFSAKAGESVRFRIVHPGGHSRQHAFVLYGHNWDYQPWINASTRLFERDDSTPESEKPKTMRLGAIGGIGPTRHVNILTRAGGEFATPGDYLFRVQEQFQFQGGMWGIFRVKPK</sequence>
<accession>A0ABR9DG58</accession>
<protein>
    <recommendedName>
        <fullName evidence="5">Multicopper oxidase</fullName>
    </recommendedName>
</protein>
<evidence type="ECO:0000256" key="1">
    <source>
        <dbReference type="ARBA" id="ARBA00022723"/>
    </source>
</evidence>
<dbReference type="Gene3D" id="2.60.40.420">
    <property type="entry name" value="Cupredoxins - blue copper proteins"/>
    <property type="match status" value="4"/>
</dbReference>
<dbReference type="SUPFAM" id="SSF49503">
    <property type="entry name" value="Cupredoxins"/>
    <property type="match status" value="2"/>
</dbReference>
<comment type="caution">
    <text evidence="3">The sequence shown here is derived from an EMBL/GenBank/DDBJ whole genome shotgun (WGS) entry which is preliminary data.</text>
</comment>
<feature type="region of interest" description="Disordered" evidence="2">
    <location>
        <begin position="113"/>
        <end position="165"/>
    </location>
</feature>
<evidence type="ECO:0000313" key="3">
    <source>
        <dbReference type="EMBL" id="MBD9361751.1"/>
    </source>
</evidence>
<keyword evidence="1" id="KW-0479">Metal-binding</keyword>
<keyword evidence="4" id="KW-1185">Reference proteome</keyword>
<reference evidence="3 4" key="1">
    <citation type="submission" date="2020-09" db="EMBL/GenBank/DDBJ databases">
        <title>Methylomonas albis sp. nov. and Methylomonas fluvii sp. nov.: Two cold-adapted methanotrophs from the River Elbe and an amended description of Methylovulum psychrotolerans strain Eb1.</title>
        <authorList>
            <person name="Bussmann I.K."/>
            <person name="Klings K.-W."/>
            <person name="Warnstedt J."/>
            <person name="Hoppert M."/>
            <person name="Saborowski A."/>
            <person name="Horn F."/>
            <person name="Liebner S."/>
        </authorList>
    </citation>
    <scope>NUCLEOTIDE SEQUENCE [LARGE SCALE GENOMIC DNA]</scope>
    <source>
        <strain evidence="3 4">EbB</strain>
    </source>
</reference>
<dbReference type="RefSeq" id="WP_192394527.1">
    <property type="nucleotide sequence ID" value="NZ_CAJHIU010000002.1"/>
</dbReference>
<name>A0ABR9DG58_9GAMM</name>
<evidence type="ECO:0008006" key="5">
    <source>
        <dbReference type="Google" id="ProtNLM"/>
    </source>
</evidence>
<dbReference type="EMBL" id="JACXST010000002">
    <property type="protein sequence ID" value="MBD9361751.1"/>
    <property type="molecule type" value="Genomic_DNA"/>
</dbReference>
<dbReference type="InterPro" id="IPR008972">
    <property type="entry name" value="Cupredoxin"/>
</dbReference>
<evidence type="ECO:0000256" key="2">
    <source>
        <dbReference type="SAM" id="MobiDB-lite"/>
    </source>
</evidence>
<gene>
    <name evidence="3" type="ORF">EBB_14720</name>
</gene>
<dbReference type="InterPro" id="IPR002355">
    <property type="entry name" value="Cu_oxidase_Cu_BS"/>
</dbReference>
<dbReference type="PROSITE" id="PS00080">
    <property type="entry name" value="MULTICOPPER_OXIDASE2"/>
    <property type="match status" value="1"/>
</dbReference>
<proteinExistence type="predicted"/>
<organism evidence="3 4">
    <name type="scientific">Methylomonas fluvii</name>
    <dbReference type="NCBI Taxonomy" id="1854564"/>
    <lineage>
        <taxon>Bacteria</taxon>
        <taxon>Pseudomonadati</taxon>
        <taxon>Pseudomonadota</taxon>
        <taxon>Gammaproteobacteria</taxon>
        <taxon>Methylococcales</taxon>
        <taxon>Methylococcaceae</taxon>
        <taxon>Methylomonas</taxon>
    </lineage>
</organism>
<evidence type="ECO:0000313" key="4">
    <source>
        <dbReference type="Proteomes" id="UP000641152"/>
    </source>
</evidence>
<dbReference type="CDD" id="cd00920">
    <property type="entry name" value="Cupredoxin"/>
    <property type="match status" value="1"/>
</dbReference>
<dbReference type="Proteomes" id="UP000641152">
    <property type="component" value="Unassembled WGS sequence"/>
</dbReference>